<keyword evidence="5" id="KW-1185">Reference proteome</keyword>
<dbReference type="Pfam" id="PF00072">
    <property type="entry name" value="Response_reg"/>
    <property type="match status" value="1"/>
</dbReference>
<keyword evidence="4" id="KW-0418">Kinase</keyword>
<reference evidence="4 5" key="1">
    <citation type="submission" date="2015-07" db="EMBL/GenBank/DDBJ databases">
        <title>Genome sequence of Ornatilinea apprima DSM 23815.</title>
        <authorList>
            <person name="Hemp J."/>
            <person name="Ward L.M."/>
            <person name="Pace L.A."/>
            <person name="Fischer W.W."/>
        </authorList>
    </citation>
    <scope>NUCLEOTIDE SEQUENCE [LARGE SCALE GENOMIC DNA]</scope>
    <source>
        <strain evidence="4 5">P3M-1</strain>
    </source>
</reference>
<dbReference type="PANTHER" id="PTHR45228:SF5">
    <property type="entry name" value="CYCLIC DI-GMP PHOSPHODIESTERASE VC_1348-RELATED"/>
    <property type="match status" value="1"/>
</dbReference>
<name>A0A0P6XHV2_9CHLR</name>
<dbReference type="GO" id="GO:0000160">
    <property type="term" value="P:phosphorelay signal transduction system"/>
    <property type="evidence" value="ECO:0007669"/>
    <property type="project" value="InterPro"/>
</dbReference>
<dbReference type="PATRIC" id="fig|1134406.4.peg.2188"/>
<feature type="modified residue" description="4-aspartylphosphate" evidence="1">
    <location>
        <position position="51"/>
    </location>
</feature>
<dbReference type="Gene3D" id="1.10.3210.10">
    <property type="entry name" value="Hypothetical protein af1432"/>
    <property type="match status" value="1"/>
</dbReference>
<dbReference type="SMART" id="SM00448">
    <property type="entry name" value="REC"/>
    <property type="match status" value="1"/>
</dbReference>
<dbReference type="AlphaFoldDB" id="A0A0P6XHV2"/>
<dbReference type="InterPro" id="IPR052020">
    <property type="entry name" value="Cyclic_di-GMP/3'3'-cGAMP_PDE"/>
</dbReference>
<evidence type="ECO:0000256" key="1">
    <source>
        <dbReference type="PROSITE-ProRule" id="PRU00169"/>
    </source>
</evidence>
<dbReference type="SUPFAM" id="SSF109604">
    <property type="entry name" value="HD-domain/PDEase-like"/>
    <property type="match status" value="1"/>
</dbReference>
<protein>
    <submittedName>
        <fullName evidence="4">Histidine kinase</fullName>
    </submittedName>
</protein>
<dbReference type="EMBL" id="LGCL01000013">
    <property type="protein sequence ID" value="KPL79404.1"/>
    <property type="molecule type" value="Genomic_DNA"/>
</dbReference>
<dbReference type="Pfam" id="PF13487">
    <property type="entry name" value="HD_5"/>
    <property type="match status" value="1"/>
</dbReference>
<dbReference type="InterPro" id="IPR001789">
    <property type="entry name" value="Sig_transdc_resp-reg_receiver"/>
</dbReference>
<dbReference type="PROSITE" id="PS50110">
    <property type="entry name" value="RESPONSE_REGULATORY"/>
    <property type="match status" value="1"/>
</dbReference>
<dbReference type="InterPro" id="IPR037522">
    <property type="entry name" value="HD_GYP_dom"/>
</dbReference>
<proteinExistence type="predicted"/>
<dbReference type="STRING" id="1134406.ADN00_02775"/>
<evidence type="ECO:0000313" key="5">
    <source>
        <dbReference type="Proteomes" id="UP000050417"/>
    </source>
</evidence>
<organism evidence="4 5">
    <name type="scientific">Ornatilinea apprima</name>
    <dbReference type="NCBI Taxonomy" id="1134406"/>
    <lineage>
        <taxon>Bacteria</taxon>
        <taxon>Bacillati</taxon>
        <taxon>Chloroflexota</taxon>
        <taxon>Anaerolineae</taxon>
        <taxon>Anaerolineales</taxon>
        <taxon>Anaerolineaceae</taxon>
        <taxon>Ornatilinea</taxon>
    </lineage>
</organism>
<keyword evidence="1" id="KW-0597">Phosphoprotein</keyword>
<dbReference type="OrthoDB" id="9804863at2"/>
<keyword evidence="4" id="KW-0808">Transferase</keyword>
<dbReference type="PROSITE" id="PS51832">
    <property type="entry name" value="HD_GYP"/>
    <property type="match status" value="1"/>
</dbReference>
<dbReference type="PANTHER" id="PTHR45228">
    <property type="entry name" value="CYCLIC DI-GMP PHOSPHODIESTERASE TM_0186-RELATED"/>
    <property type="match status" value="1"/>
</dbReference>
<dbReference type="RefSeq" id="WP_075061470.1">
    <property type="nucleotide sequence ID" value="NZ_LGCL01000013.1"/>
</dbReference>
<feature type="domain" description="Response regulatory" evidence="2">
    <location>
        <begin position="2"/>
        <end position="118"/>
    </location>
</feature>
<gene>
    <name evidence="4" type="ORF">ADN00_02775</name>
</gene>
<dbReference type="Gene3D" id="6.10.250.690">
    <property type="match status" value="1"/>
</dbReference>
<feature type="domain" description="HD-GYP" evidence="3">
    <location>
        <begin position="122"/>
        <end position="332"/>
    </location>
</feature>
<dbReference type="CDD" id="cd00077">
    <property type="entry name" value="HDc"/>
    <property type="match status" value="1"/>
</dbReference>
<comment type="caution">
    <text evidence="4">The sequence shown here is derived from an EMBL/GenBank/DDBJ whole genome shotgun (WGS) entry which is preliminary data.</text>
</comment>
<dbReference type="CDD" id="cd17546">
    <property type="entry name" value="REC_hyHK_CKI1_RcsC-like"/>
    <property type="match status" value="1"/>
</dbReference>
<dbReference type="Gene3D" id="3.40.50.2300">
    <property type="match status" value="1"/>
</dbReference>
<dbReference type="InterPro" id="IPR003607">
    <property type="entry name" value="HD/PDEase_dom"/>
</dbReference>
<dbReference type="InterPro" id="IPR011006">
    <property type="entry name" value="CheY-like_superfamily"/>
</dbReference>
<dbReference type="GO" id="GO:0016301">
    <property type="term" value="F:kinase activity"/>
    <property type="evidence" value="ECO:0007669"/>
    <property type="project" value="UniProtKB-KW"/>
</dbReference>
<evidence type="ECO:0000313" key="4">
    <source>
        <dbReference type="EMBL" id="KPL79404.1"/>
    </source>
</evidence>
<dbReference type="SUPFAM" id="SSF52172">
    <property type="entry name" value="CheY-like"/>
    <property type="match status" value="1"/>
</dbReference>
<sequence length="333" mass="37485">MRILIVDDDIIAQAAAKKILETHGHQTVLAENGEEALEILKQDTIQVVISDWNMPVMDGIELCKRIRQNSPLGYVYFILVTVRSSKEDLLTGLSAGADDFVTKPFEPAELSLRVRNAERVLALETTTLTLLSLAKLAESKDTDTGNHLERIREYAFLLSSQVINAPDFHDNIPPRFAELMYQTSPLHDIGKVGIPDYVLLKPGSLNDEEWQIMKQHAELGAQTLDAVFIQHPYAEFLRIARDIAWAHHERWDGSGYPRGLKGEEIPLCARIVALADVYDALTMKRVYKAAMPHQVARGIILEGSGKHFDPQVVRAFLAVEDQFIAVQHKFREQ</sequence>
<evidence type="ECO:0000259" key="2">
    <source>
        <dbReference type="PROSITE" id="PS50110"/>
    </source>
</evidence>
<dbReference type="Proteomes" id="UP000050417">
    <property type="component" value="Unassembled WGS sequence"/>
</dbReference>
<dbReference type="SMART" id="SM00471">
    <property type="entry name" value="HDc"/>
    <property type="match status" value="1"/>
</dbReference>
<evidence type="ECO:0000259" key="3">
    <source>
        <dbReference type="PROSITE" id="PS51832"/>
    </source>
</evidence>
<accession>A0A0P6XHV2</accession>